<keyword evidence="2" id="KW-0217">Developmental protein</keyword>
<evidence type="ECO:0000256" key="5">
    <source>
        <dbReference type="ARBA" id="ARBA00023242"/>
    </source>
</evidence>
<accession>A0A0N4Z0U2</accession>
<dbReference type="AlphaFoldDB" id="A0A0N4Z0U2"/>
<keyword evidence="5 6" id="KW-0539">Nucleus</keyword>
<dbReference type="InterPro" id="IPR009057">
    <property type="entry name" value="Homeodomain-like_sf"/>
</dbReference>
<comment type="subcellular location">
    <subcellularLocation>
        <location evidence="1 6 7">Nucleus</location>
    </subcellularLocation>
</comment>
<reference evidence="11" key="1">
    <citation type="submission" date="2017-02" db="UniProtKB">
        <authorList>
            <consortium name="WormBaseParasite"/>
        </authorList>
    </citation>
    <scope>IDENTIFICATION</scope>
</reference>
<evidence type="ECO:0000256" key="2">
    <source>
        <dbReference type="ARBA" id="ARBA00022473"/>
    </source>
</evidence>
<evidence type="ECO:0000256" key="8">
    <source>
        <dbReference type="SAM" id="MobiDB-lite"/>
    </source>
</evidence>
<feature type="DNA-binding region" description="Homeobox" evidence="6">
    <location>
        <begin position="64"/>
        <end position="123"/>
    </location>
</feature>
<evidence type="ECO:0000256" key="3">
    <source>
        <dbReference type="ARBA" id="ARBA00023125"/>
    </source>
</evidence>
<dbReference type="GO" id="GO:0030182">
    <property type="term" value="P:neuron differentiation"/>
    <property type="evidence" value="ECO:0007669"/>
    <property type="project" value="UniProtKB-ARBA"/>
</dbReference>
<dbReference type="PROSITE" id="PS00027">
    <property type="entry name" value="HOMEOBOX_1"/>
    <property type="match status" value="1"/>
</dbReference>
<dbReference type="GO" id="GO:0000978">
    <property type="term" value="F:RNA polymerase II cis-regulatory region sequence-specific DNA binding"/>
    <property type="evidence" value="ECO:0007669"/>
    <property type="project" value="TreeGrafter"/>
</dbReference>
<feature type="region of interest" description="Disordered" evidence="8">
    <location>
        <begin position="265"/>
        <end position="284"/>
    </location>
</feature>
<dbReference type="Pfam" id="PF00046">
    <property type="entry name" value="Homeodomain"/>
    <property type="match status" value="1"/>
</dbReference>
<dbReference type="FunFam" id="1.10.10.60:FF:000679">
    <property type="entry name" value="Homeobox protein aristaless"/>
    <property type="match status" value="1"/>
</dbReference>
<dbReference type="InterPro" id="IPR017970">
    <property type="entry name" value="Homeobox_CS"/>
</dbReference>
<dbReference type="InterPro" id="IPR001356">
    <property type="entry name" value="HD"/>
</dbReference>
<organism evidence="10 11">
    <name type="scientific">Parastrongyloides trichosuri</name>
    <name type="common">Possum-specific nematode worm</name>
    <dbReference type="NCBI Taxonomy" id="131310"/>
    <lineage>
        <taxon>Eukaryota</taxon>
        <taxon>Metazoa</taxon>
        <taxon>Ecdysozoa</taxon>
        <taxon>Nematoda</taxon>
        <taxon>Chromadorea</taxon>
        <taxon>Rhabditida</taxon>
        <taxon>Tylenchina</taxon>
        <taxon>Panagrolaimomorpha</taxon>
        <taxon>Strongyloidoidea</taxon>
        <taxon>Strongyloididae</taxon>
        <taxon>Parastrongyloides</taxon>
    </lineage>
</organism>
<proteinExistence type="predicted"/>
<dbReference type="CDD" id="cd00086">
    <property type="entry name" value="homeodomain"/>
    <property type="match status" value="1"/>
</dbReference>
<evidence type="ECO:0000256" key="6">
    <source>
        <dbReference type="PROSITE-ProRule" id="PRU00108"/>
    </source>
</evidence>
<dbReference type="PANTHER" id="PTHR45793">
    <property type="entry name" value="HOMEOBOX PROTEIN"/>
    <property type="match status" value="1"/>
</dbReference>
<dbReference type="PANTHER" id="PTHR45793:SF5">
    <property type="entry name" value="HOMEOTIC PROTEIN OCELLILESS"/>
    <property type="match status" value="1"/>
</dbReference>
<feature type="compositionally biased region" description="Basic and acidic residues" evidence="8">
    <location>
        <begin position="181"/>
        <end position="190"/>
    </location>
</feature>
<sequence>MDYERAAFAAAYRLPQRSNNSQTFTNPTTATYHPGMANVMPNFVFTHNSYGTQDLISGMLPRKSRRERTTFNRQQLQILENLFSTTQYPDVFTREKVAEQIQLQEGRIQVWFKNRRAKHRQMERQKSSSKVNGKKGKNVNNPSTRQSISTDSSIGNIQNNEEDDNKNANEENYSKVINNEIKQENHKSSKNDSYSGDKTNIQSLKSSKMSTISSPVMTGINVTPTDDNSHLVQPFTASTLSDQSWNNIDNMSNSTFSTLNSASTSLLSPSTVPTSPITTSVPTTTTTSINPSSFNNSLPGSVLPNNTSFAAAYNPHSYFYAPNPYCNPGMDRTLAYTNPVDYANFSTNYYMNNPGNTMYGAPYFFQN</sequence>
<dbReference type="WBParaSite" id="PTRK_0000032200.1">
    <property type="protein sequence ID" value="PTRK_0000032200.1"/>
    <property type="gene ID" value="PTRK_0000032200"/>
</dbReference>
<name>A0A0N4Z0U2_PARTI</name>
<dbReference type="PROSITE" id="PS50071">
    <property type="entry name" value="HOMEOBOX_2"/>
    <property type="match status" value="1"/>
</dbReference>
<keyword evidence="3 6" id="KW-0238">DNA-binding</keyword>
<dbReference type="Proteomes" id="UP000038045">
    <property type="component" value="Unplaced"/>
</dbReference>
<dbReference type="SMART" id="SM00389">
    <property type="entry name" value="HOX"/>
    <property type="match status" value="1"/>
</dbReference>
<feature type="domain" description="Homeobox" evidence="9">
    <location>
        <begin position="62"/>
        <end position="122"/>
    </location>
</feature>
<feature type="compositionally biased region" description="Polar residues" evidence="8">
    <location>
        <begin position="191"/>
        <end position="202"/>
    </location>
</feature>
<keyword evidence="10" id="KW-1185">Reference proteome</keyword>
<evidence type="ECO:0000313" key="10">
    <source>
        <dbReference type="Proteomes" id="UP000038045"/>
    </source>
</evidence>
<evidence type="ECO:0000256" key="4">
    <source>
        <dbReference type="ARBA" id="ARBA00023155"/>
    </source>
</evidence>
<evidence type="ECO:0000259" key="9">
    <source>
        <dbReference type="PROSITE" id="PS50071"/>
    </source>
</evidence>
<dbReference type="Gene3D" id="1.10.10.60">
    <property type="entry name" value="Homeodomain-like"/>
    <property type="match status" value="1"/>
</dbReference>
<keyword evidence="4 6" id="KW-0371">Homeobox</keyword>
<evidence type="ECO:0000256" key="1">
    <source>
        <dbReference type="ARBA" id="ARBA00004123"/>
    </source>
</evidence>
<evidence type="ECO:0000313" key="11">
    <source>
        <dbReference type="WBParaSite" id="PTRK_0000032200.1"/>
    </source>
</evidence>
<dbReference type="SUPFAM" id="SSF46689">
    <property type="entry name" value="Homeodomain-like"/>
    <property type="match status" value="1"/>
</dbReference>
<protein>
    <submittedName>
        <fullName evidence="11">Homeobox domain-containing protein</fullName>
    </submittedName>
</protein>
<feature type="region of interest" description="Disordered" evidence="8">
    <location>
        <begin position="115"/>
        <end position="208"/>
    </location>
</feature>
<evidence type="ECO:0000256" key="7">
    <source>
        <dbReference type="RuleBase" id="RU000682"/>
    </source>
</evidence>
<dbReference type="GO" id="GO:0000981">
    <property type="term" value="F:DNA-binding transcription factor activity, RNA polymerase II-specific"/>
    <property type="evidence" value="ECO:0007669"/>
    <property type="project" value="InterPro"/>
</dbReference>
<dbReference type="GO" id="GO:0005634">
    <property type="term" value="C:nucleus"/>
    <property type="evidence" value="ECO:0007669"/>
    <property type="project" value="UniProtKB-SubCell"/>
</dbReference>
<feature type="compositionally biased region" description="Polar residues" evidence="8">
    <location>
        <begin position="142"/>
        <end position="158"/>
    </location>
</feature>